<dbReference type="PANTHER" id="PTHR42785">
    <property type="entry name" value="DNA TOPOISOMERASE, TYPE IA, CORE"/>
    <property type="match status" value="1"/>
</dbReference>
<feature type="domain" description="Toprim" evidence="11">
    <location>
        <begin position="1"/>
        <end position="111"/>
    </location>
</feature>
<keyword evidence="14" id="KW-1185">Reference proteome</keyword>
<dbReference type="InterPro" id="IPR013826">
    <property type="entry name" value="Topo_IA_cen_sub3"/>
</dbReference>
<comment type="similarity">
    <text evidence="2 10">Belongs to the type IA topoisomerase family.</text>
</comment>
<keyword evidence="8 10" id="KW-0238">DNA-binding</keyword>
<feature type="site" description="Interaction with DNA" evidence="10">
    <location>
        <position position="303"/>
    </location>
</feature>
<gene>
    <name evidence="10 13" type="primary">topA</name>
    <name evidence="13" type="ORF">M1R53_03250</name>
</gene>
<evidence type="ECO:0000259" key="12">
    <source>
        <dbReference type="PROSITE" id="PS52039"/>
    </source>
</evidence>
<sequence>MDLIIVESPTKAKTISKFLPKTYKIIASKGHLRDLPKSRFAIDVENNFEPEYINIRGKGPVINELKDLAKKADRVYLATDPDREGEAISYHLAYILGIDLKDLDRIEFHEITKNAVTKAIIEPRSIDMDLVDAQQARRVLDRIVGYKISPILWKKIRSGLSAGRVQSSALKLIVDRKREIDAFVHEEYWNLKALYKHGNEEYEAKFVGTMDGNGKVNKLDVHNVKEKNAIVKEIKASEHICESVKKSLSSRMPSPPYTTSTLQQDASRILNFSSSKTMKVAQSLYEGINIGKGSQTGLITYMRTDSTRLSDEACGAAQSYIISKFGKEYYKKNNYAHKQSKNAQDAHEAIRPVNININPSEISKYLSQDELKLYRLIWQRFLMTQMASAKFDTLTIDFASGKYIFRANYKSLKFDGFLKVSSYEKFDEKKDVKLKANDKVDLEKIEGEKKFTQPKSYYTEATLIKALEELGIGRPSTYSPTISTLINRNYIEIEKKMFIPTELGISVTKLLEDNFKSIVDAKFTAYLESKLDDISVGKLEWKDVIASFYKDFIKDVEKAEKEAKDYELKDEVSDVKCKLCGRPMLIKRSRYGKFLGCSGFPECKYTEAIVEKTGAVCPKCGHDIIKKKSKTGRIFYGCSNYPNCDFATFDEVYSKPCPKCGKYRTIKRKSKENVITCPNCGFEEVIEKKKS</sequence>
<dbReference type="InterPro" id="IPR028612">
    <property type="entry name" value="Topoisom_1_IA"/>
</dbReference>
<keyword evidence="7 10" id="KW-0799">Topoisomerase</keyword>
<feature type="region of interest" description="Interaction with DNA" evidence="10">
    <location>
        <begin position="161"/>
        <end position="166"/>
    </location>
</feature>
<dbReference type="InterPro" id="IPR003602">
    <property type="entry name" value="Topo_IA_DNA-bd_dom"/>
</dbReference>
<dbReference type="PROSITE" id="PS52039">
    <property type="entry name" value="TOPO_IA_2"/>
    <property type="match status" value="1"/>
</dbReference>
<dbReference type="PANTHER" id="PTHR42785:SF1">
    <property type="entry name" value="DNA TOPOISOMERASE"/>
    <property type="match status" value="1"/>
</dbReference>
<feature type="active site" description="O-(5'-phospho-DNA)-tyrosine intermediate" evidence="10">
    <location>
        <position position="301"/>
    </location>
</feature>
<dbReference type="CDD" id="cd00186">
    <property type="entry name" value="TOP1Ac"/>
    <property type="match status" value="1"/>
</dbReference>
<dbReference type="HAMAP" id="MF_00952">
    <property type="entry name" value="Topoisom_1_prok"/>
    <property type="match status" value="1"/>
</dbReference>
<feature type="site" description="Interaction with DNA" evidence="10">
    <location>
        <position position="138"/>
    </location>
</feature>
<protein>
    <recommendedName>
        <fullName evidence="10">DNA topoisomerase 1</fullName>
        <ecNumber evidence="10">5.6.2.1</ecNumber>
    </recommendedName>
    <alternativeName>
        <fullName evidence="10">DNA topoisomerase I</fullName>
    </alternativeName>
</protein>
<dbReference type="PROSITE" id="PS50880">
    <property type="entry name" value="TOPRIM"/>
    <property type="match status" value="1"/>
</dbReference>
<feature type="site" description="Interaction with DNA" evidence="10">
    <location>
        <position position="153"/>
    </location>
</feature>
<dbReference type="KEGG" id="fms:M1R53_03250"/>
<feature type="site" description="Interaction with DNA" evidence="10">
    <location>
        <position position="141"/>
    </location>
</feature>
<dbReference type="SUPFAM" id="SSF57783">
    <property type="entry name" value="Zinc beta-ribbon"/>
    <property type="match status" value="2"/>
</dbReference>
<dbReference type="GO" id="GO:0003917">
    <property type="term" value="F:DNA topoisomerase type I (single strand cut, ATP-independent) activity"/>
    <property type="evidence" value="ECO:0007669"/>
    <property type="project" value="UniProtKB-UniRule"/>
</dbReference>
<dbReference type="EC" id="5.6.2.1" evidence="10"/>
<evidence type="ECO:0000313" key="13">
    <source>
        <dbReference type="EMBL" id="UQK59675.1"/>
    </source>
</evidence>
<dbReference type="InterPro" id="IPR013824">
    <property type="entry name" value="Topo_IA_cen_sub1"/>
</dbReference>
<dbReference type="InterPro" id="IPR034149">
    <property type="entry name" value="TOPRIM_TopoI"/>
</dbReference>
<dbReference type="EMBL" id="CP096649">
    <property type="protein sequence ID" value="UQK59675.1"/>
    <property type="molecule type" value="Genomic_DNA"/>
</dbReference>
<proteinExistence type="inferred from homology"/>
<reference evidence="13" key="1">
    <citation type="submission" date="2022-04" db="EMBL/GenBank/DDBJ databases">
        <title>Complete genome sequences of Ezakiella coagulans and Fenollaria massiliensis.</title>
        <authorList>
            <person name="France M.T."/>
            <person name="Clifford J."/>
            <person name="Narina S."/>
            <person name="Rutt L."/>
            <person name="Ravel J."/>
        </authorList>
    </citation>
    <scope>NUCLEOTIDE SEQUENCE</scope>
    <source>
        <strain evidence="13">C0061C2</strain>
    </source>
</reference>
<evidence type="ECO:0000256" key="7">
    <source>
        <dbReference type="ARBA" id="ARBA00023029"/>
    </source>
</evidence>
<evidence type="ECO:0000256" key="8">
    <source>
        <dbReference type="ARBA" id="ARBA00023125"/>
    </source>
</evidence>
<dbReference type="Gene3D" id="2.70.20.10">
    <property type="entry name" value="Topoisomerase I, domain 3"/>
    <property type="match status" value="1"/>
</dbReference>
<evidence type="ECO:0000256" key="2">
    <source>
        <dbReference type="ARBA" id="ARBA00009446"/>
    </source>
</evidence>
<dbReference type="RefSeq" id="WP_249243057.1">
    <property type="nucleotide sequence ID" value="NZ_CP096649.1"/>
</dbReference>
<dbReference type="AlphaFoldDB" id="A0A9E7DKN7"/>
<evidence type="ECO:0000256" key="3">
    <source>
        <dbReference type="ARBA" id="ARBA00022723"/>
    </source>
</evidence>
<feature type="site" description="Interaction with DNA" evidence="10">
    <location>
        <position position="146"/>
    </location>
</feature>
<keyword evidence="9 10" id="KW-0413">Isomerase</keyword>
<keyword evidence="4" id="KW-0863">Zinc-finger</keyword>
<evidence type="ECO:0000256" key="10">
    <source>
        <dbReference type="HAMAP-Rule" id="MF_00952"/>
    </source>
</evidence>
<evidence type="ECO:0000256" key="4">
    <source>
        <dbReference type="ARBA" id="ARBA00022771"/>
    </source>
</evidence>
<feature type="site" description="Interaction with DNA" evidence="10">
    <location>
        <position position="137"/>
    </location>
</feature>
<evidence type="ECO:0000256" key="9">
    <source>
        <dbReference type="ARBA" id="ARBA00023235"/>
    </source>
</evidence>
<comment type="catalytic activity">
    <reaction evidence="1 10">
        <text>ATP-independent breakage of single-stranded DNA, followed by passage and rejoining.</text>
        <dbReference type="EC" id="5.6.2.1"/>
    </reaction>
</comment>
<name>A0A9E7DKN7_9FIRM</name>
<dbReference type="Gene3D" id="3.40.50.140">
    <property type="match status" value="1"/>
</dbReference>
<evidence type="ECO:0000259" key="11">
    <source>
        <dbReference type="PROSITE" id="PS50880"/>
    </source>
</evidence>
<dbReference type="InterPro" id="IPR023406">
    <property type="entry name" value="Topo_IA_AS"/>
</dbReference>
<comment type="function">
    <text evidence="10">Releases the supercoiling and torsional tension of DNA, which is introduced during the DNA replication and transcription, by transiently cleaving and rejoining one strand of the DNA duplex. Introduces a single-strand break via transesterification at a target site in duplex DNA. The scissile phosphodiester is attacked by the catalytic tyrosine of the enzyme, resulting in the formation of a DNA-(5'-phosphotyrosyl)-enzyme intermediate and the expulsion of a 3'-OH DNA strand. The free DNA strand then undergoes passage around the unbroken strand, thus removing DNA supercoils. Finally, in the religation step, the DNA 3'-OH attacks the covalent intermediate to expel the active-site tyrosine and restore the DNA phosphodiester backbone.</text>
</comment>
<dbReference type="CDD" id="cd03363">
    <property type="entry name" value="TOPRIM_TopoIA_TopoI"/>
    <property type="match status" value="1"/>
</dbReference>
<dbReference type="Pfam" id="PF01131">
    <property type="entry name" value="Topoisom_bac"/>
    <property type="match status" value="1"/>
</dbReference>
<dbReference type="InterPro" id="IPR006171">
    <property type="entry name" value="TOPRIM_dom"/>
</dbReference>
<dbReference type="InterPro" id="IPR005733">
    <property type="entry name" value="TopoI_bac-type"/>
</dbReference>
<dbReference type="InterPro" id="IPR000380">
    <property type="entry name" value="Topo_IA"/>
</dbReference>
<dbReference type="GO" id="GO:0003677">
    <property type="term" value="F:DNA binding"/>
    <property type="evidence" value="ECO:0007669"/>
    <property type="project" value="UniProtKB-KW"/>
</dbReference>
<evidence type="ECO:0000256" key="1">
    <source>
        <dbReference type="ARBA" id="ARBA00000213"/>
    </source>
</evidence>
<dbReference type="Pfam" id="PF01396">
    <property type="entry name" value="Zn_ribbon_Top1"/>
    <property type="match status" value="2"/>
</dbReference>
<dbReference type="Gene3D" id="1.10.460.10">
    <property type="entry name" value="Topoisomerase I, domain 2"/>
    <property type="match status" value="1"/>
</dbReference>
<dbReference type="InterPro" id="IPR013825">
    <property type="entry name" value="Topo_IA_cen_sub2"/>
</dbReference>
<dbReference type="PROSITE" id="PS00396">
    <property type="entry name" value="TOPO_IA_1"/>
    <property type="match status" value="1"/>
</dbReference>
<evidence type="ECO:0000256" key="5">
    <source>
        <dbReference type="ARBA" id="ARBA00022833"/>
    </source>
</evidence>
<dbReference type="InterPro" id="IPR013498">
    <property type="entry name" value="Topo_IA_Znf"/>
</dbReference>
<dbReference type="Proteomes" id="UP000831151">
    <property type="component" value="Chromosome"/>
</dbReference>
<dbReference type="SMART" id="SM00437">
    <property type="entry name" value="TOP1Ac"/>
    <property type="match status" value="1"/>
</dbReference>
<organism evidence="13 14">
    <name type="scientific">Fenollaria massiliensis</name>
    <dbReference type="NCBI Taxonomy" id="938288"/>
    <lineage>
        <taxon>Bacteria</taxon>
        <taxon>Bacillati</taxon>
        <taxon>Bacillota</taxon>
        <taxon>Clostridia</taxon>
        <taxon>Eubacteriales</taxon>
        <taxon>Fenollaria</taxon>
    </lineage>
</organism>
<feature type="site" description="Interaction with DNA" evidence="10">
    <location>
        <position position="488"/>
    </location>
</feature>
<dbReference type="SUPFAM" id="SSF56712">
    <property type="entry name" value="Prokaryotic type I DNA topoisomerase"/>
    <property type="match status" value="1"/>
</dbReference>
<dbReference type="Pfam" id="PF01751">
    <property type="entry name" value="Toprim"/>
    <property type="match status" value="1"/>
</dbReference>
<dbReference type="PRINTS" id="PR00417">
    <property type="entry name" value="PRTPISMRASEI"/>
</dbReference>
<dbReference type="NCBIfam" id="TIGR01051">
    <property type="entry name" value="topA_bact"/>
    <property type="match status" value="1"/>
</dbReference>
<dbReference type="Gene3D" id="1.10.290.10">
    <property type="entry name" value="Topoisomerase I, domain 4"/>
    <property type="match status" value="1"/>
</dbReference>
<keyword evidence="5" id="KW-0862">Zinc</keyword>
<evidence type="ECO:0000256" key="6">
    <source>
        <dbReference type="ARBA" id="ARBA00022842"/>
    </source>
</evidence>
<feature type="domain" description="Topo IA-type catalytic" evidence="12">
    <location>
        <begin position="127"/>
        <end position="557"/>
    </location>
</feature>
<dbReference type="InterPro" id="IPR003601">
    <property type="entry name" value="Topo_IA_2"/>
</dbReference>
<comment type="subunit">
    <text evidence="10">Monomer.</text>
</comment>
<dbReference type="SMART" id="SM00493">
    <property type="entry name" value="TOPRIM"/>
    <property type="match status" value="1"/>
</dbReference>
<dbReference type="InterPro" id="IPR013497">
    <property type="entry name" value="Topo_IA_cen"/>
</dbReference>
<keyword evidence="3" id="KW-0479">Metal-binding</keyword>
<dbReference type="GO" id="GO:0005694">
    <property type="term" value="C:chromosome"/>
    <property type="evidence" value="ECO:0007669"/>
    <property type="project" value="InterPro"/>
</dbReference>
<keyword evidence="6" id="KW-0460">Magnesium</keyword>
<dbReference type="GO" id="GO:0008270">
    <property type="term" value="F:zinc ion binding"/>
    <property type="evidence" value="ECO:0007669"/>
    <property type="project" value="UniProtKB-KW"/>
</dbReference>
<dbReference type="SMART" id="SM00436">
    <property type="entry name" value="TOP1Bc"/>
    <property type="match status" value="1"/>
</dbReference>
<dbReference type="GO" id="GO:0006265">
    <property type="term" value="P:DNA topological change"/>
    <property type="evidence" value="ECO:0007669"/>
    <property type="project" value="UniProtKB-UniRule"/>
</dbReference>
<feature type="site" description="Interaction with DNA" evidence="10">
    <location>
        <position position="31"/>
    </location>
</feature>
<evidence type="ECO:0000313" key="14">
    <source>
        <dbReference type="Proteomes" id="UP000831151"/>
    </source>
</evidence>
<accession>A0A9E7DKN7</accession>
<dbReference type="Gene3D" id="3.30.65.10">
    <property type="entry name" value="Bacterial Topoisomerase I, domain 1"/>
    <property type="match status" value="2"/>
</dbReference>
<dbReference type="InterPro" id="IPR023405">
    <property type="entry name" value="Topo_IA_core_domain"/>
</dbReference>